<comment type="caution">
    <text evidence="2">The sequence shown here is derived from an EMBL/GenBank/DDBJ whole genome shotgun (WGS) entry which is preliminary data.</text>
</comment>
<feature type="transmembrane region" description="Helical" evidence="1">
    <location>
        <begin position="71"/>
        <end position="88"/>
    </location>
</feature>
<proteinExistence type="predicted"/>
<reference evidence="3" key="2">
    <citation type="journal article" date="2019" name="MicrobiologyOpen">
        <title>High-quality draft genome sequence of Gaiella occulta isolated from a 150 meter deep mineral water borehole and comparison with the genome sequences of other deep-branching lineages of the phylum Actinobacteria.</title>
        <authorList>
            <person name="Severino R."/>
            <person name="Froufe H.J.C."/>
            <person name="Barroso C."/>
            <person name="Albuquerque L."/>
            <person name="Lobo-da-Cunha A."/>
            <person name="da Costa M.S."/>
            <person name="Egas C."/>
        </authorList>
    </citation>
    <scope>NUCLEOTIDE SEQUENCE [LARGE SCALE GENOMIC DNA]</scope>
    <source>
        <strain evidence="3">F2-233</strain>
    </source>
</reference>
<keyword evidence="1" id="KW-0812">Transmembrane</keyword>
<name>A0A7M2YUS8_9ACTN</name>
<organism evidence="2 3">
    <name type="scientific">Gaiella occulta</name>
    <dbReference type="NCBI Taxonomy" id="1002870"/>
    <lineage>
        <taxon>Bacteria</taxon>
        <taxon>Bacillati</taxon>
        <taxon>Actinomycetota</taxon>
        <taxon>Thermoleophilia</taxon>
        <taxon>Gaiellales</taxon>
        <taxon>Gaiellaceae</taxon>
        <taxon>Gaiella</taxon>
    </lineage>
</organism>
<feature type="transmembrane region" description="Helical" evidence="1">
    <location>
        <begin position="32"/>
        <end position="51"/>
    </location>
</feature>
<feature type="transmembrane region" description="Helical" evidence="1">
    <location>
        <begin position="131"/>
        <end position="149"/>
    </location>
</feature>
<accession>A0A7M2YUS8</accession>
<sequence length="155" mass="15752">MLHTVGAMALPARGTPDDAALERGLFGLGDRLGLLAGIVLAVSAFTGWYSGKGEGVTVSVIGWHTGTLGKLVFFLGVAVVLAVALREVGITPPAAVPESLLTIALGSVATIFVLVRAVSIPDDFFFAGRGIGIWISLAAAIGVIVAGLLQASEEL</sequence>
<gene>
    <name evidence="2" type="ORF">Gocc_2456</name>
</gene>
<dbReference type="AlphaFoldDB" id="A0A7M2YUS8"/>
<keyword evidence="3" id="KW-1185">Reference proteome</keyword>
<feature type="transmembrane region" description="Helical" evidence="1">
    <location>
        <begin position="100"/>
        <end position="119"/>
    </location>
</feature>
<dbReference type="EMBL" id="QQZY01000006">
    <property type="protein sequence ID" value="RDI73892.1"/>
    <property type="molecule type" value="Genomic_DNA"/>
</dbReference>
<dbReference type="Proteomes" id="UP000254134">
    <property type="component" value="Unassembled WGS sequence"/>
</dbReference>
<reference evidence="2 3" key="1">
    <citation type="submission" date="2018-07" db="EMBL/GenBank/DDBJ databases">
        <title>High-quality-draft genome sequence of Gaiella occulta.</title>
        <authorList>
            <person name="Severino R."/>
            <person name="Froufe H.J.C."/>
            <person name="Rainey F.A."/>
            <person name="Barroso C."/>
            <person name="Albuquerque L."/>
            <person name="Lobo-Da-Cunha A."/>
            <person name="Da Costa M.S."/>
            <person name="Egas C."/>
        </authorList>
    </citation>
    <scope>NUCLEOTIDE SEQUENCE [LARGE SCALE GENOMIC DNA]</scope>
    <source>
        <strain evidence="2 3">F2-233</strain>
    </source>
</reference>
<keyword evidence="1" id="KW-1133">Transmembrane helix</keyword>
<evidence type="ECO:0000313" key="3">
    <source>
        <dbReference type="Proteomes" id="UP000254134"/>
    </source>
</evidence>
<protein>
    <submittedName>
        <fullName evidence="2">Uncharacterized protein</fullName>
    </submittedName>
</protein>
<evidence type="ECO:0000256" key="1">
    <source>
        <dbReference type="SAM" id="Phobius"/>
    </source>
</evidence>
<evidence type="ECO:0000313" key="2">
    <source>
        <dbReference type="EMBL" id="RDI73892.1"/>
    </source>
</evidence>
<keyword evidence="1" id="KW-0472">Membrane</keyword>